<dbReference type="PANTHER" id="PTHR33418:SF1">
    <property type="entry name" value="HELICASE-ASSOCIATED DOMAIN-CONTAINING PROTEIN"/>
    <property type="match status" value="1"/>
</dbReference>
<dbReference type="PANTHER" id="PTHR33418">
    <property type="entry name" value="HELICASE-ASSOCIATED"/>
    <property type="match status" value="1"/>
</dbReference>
<proteinExistence type="predicted"/>
<feature type="region of interest" description="Disordered" evidence="1">
    <location>
        <begin position="163"/>
        <end position="188"/>
    </location>
</feature>
<feature type="compositionally biased region" description="Acidic residues" evidence="1">
    <location>
        <begin position="170"/>
        <end position="188"/>
    </location>
</feature>
<feature type="compositionally biased region" description="Basic and acidic residues" evidence="1">
    <location>
        <begin position="334"/>
        <end position="348"/>
    </location>
</feature>
<feature type="domain" description="Helicase-associated" evidence="2">
    <location>
        <begin position="403"/>
        <end position="459"/>
    </location>
</feature>
<feature type="region of interest" description="Disordered" evidence="1">
    <location>
        <begin position="334"/>
        <end position="395"/>
    </location>
</feature>
<dbReference type="OrthoDB" id="498381at2759"/>
<sequence>MDSLNLKKRWLTDLKQETGKKDEVPQEEKRESFSRPSDKTLRDESPTNGASSPNLSSGEETSLVDEDQMDNLGKRSRDKTETGDSKMKRMKSEESERLKQLEHQLSGVRKRIESEKTKRNHLEQVITSINHFTNIYIHGMAPTELIIMRKVIVQEVPMRPIVQVKSSANDSDEEGDDDEQEDSRSDSDDEYWMECFSGVSAFVKSNGDFPAYEDNSDLFRWLNDQVKRNNRGTIKQDQLQMLSDLGFNFKIRRAPKAEWDRLFEMLETLKRETGSCEVPRTKKYQSLFTWATEQRKNSRYGRLSQQRIEQLNGIGFNWEEDSWRPHIARELRETPREPVVREKKKEEPVSNGQESSGDNSPSYVDGNDNGGSESDSDSESKESPKSRGANFRRKSKTEQYDLWTERYKQLKEFQQENGHCKPSSGANKSLGVWVATMRNKKKKGKLTEEQIRKLERIGFEWNAARR</sequence>
<dbReference type="Pfam" id="PF03457">
    <property type="entry name" value="HA"/>
    <property type="match status" value="3"/>
</dbReference>
<keyword evidence="4" id="KW-1185">Reference proteome</keyword>
<accession>A0A2P6NZM8</accession>
<reference evidence="3 4" key="1">
    <citation type="journal article" date="2018" name="Genome Biol. Evol.">
        <title>Multiple Roots of Fruiting Body Formation in Amoebozoa.</title>
        <authorList>
            <person name="Hillmann F."/>
            <person name="Forbes G."/>
            <person name="Novohradska S."/>
            <person name="Ferling I."/>
            <person name="Riege K."/>
            <person name="Groth M."/>
            <person name="Westermann M."/>
            <person name="Marz M."/>
            <person name="Spaller T."/>
            <person name="Winckler T."/>
            <person name="Schaap P."/>
            <person name="Glockner G."/>
        </authorList>
    </citation>
    <scope>NUCLEOTIDE SEQUENCE [LARGE SCALE GENOMIC DNA]</scope>
    <source>
        <strain evidence="3 4">Jena</strain>
    </source>
</reference>
<evidence type="ECO:0000313" key="3">
    <source>
        <dbReference type="EMBL" id="PRP89411.1"/>
    </source>
</evidence>
<name>A0A2P6NZM8_9EUKA</name>
<feature type="compositionally biased region" description="Polar residues" evidence="1">
    <location>
        <begin position="46"/>
        <end position="60"/>
    </location>
</feature>
<protein>
    <submittedName>
        <fullName evidence="3">Helicase associated domain protein</fullName>
    </submittedName>
</protein>
<feature type="domain" description="Helicase-associated" evidence="2">
    <location>
        <begin position="189"/>
        <end position="247"/>
    </location>
</feature>
<dbReference type="Proteomes" id="UP000241769">
    <property type="component" value="Unassembled WGS sequence"/>
</dbReference>
<comment type="caution">
    <text evidence="3">The sequence shown here is derived from an EMBL/GenBank/DDBJ whole genome shotgun (WGS) entry which is preliminary data.</text>
</comment>
<feature type="domain" description="Helicase-associated" evidence="2">
    <location>
        <begin position="257"/>
        <end position="316"/>
    </location>
</feature>
<evidence type="ECO:0000256" key="1">
    <source>
        <dbReference type="SAM" id="MobiDB-lite"/>
    </source>
</evidence>
<dbReference type="InParanoid" id="A0A2P6NZM8"/>
<organism evidence="3 4">
    <name type="scientific">Planoprotostelium fungivorum</name>
    <dbReference type="NCBI Taxonomy" id="1890364"/>
    <lineage>
        <taxon>Eukaryota</taxon>
        <taxon>Amoebozoa</taxon>
        <taxon>Evosea</taxon>
        <taxon>Variosea</taxon>
        <taxon>Cavosteliida</taxon>
        <taxon>Cavosteliaceae</taxon>
        <taxon>Planoprotostelium</taxon>
    </lineage>
</organism>
<feature type="compositionally biased region" description="Basic and acidic residues" evidence="1">
    <location>
        <begin position="72"/>
        <end position="102"/>
    </location>
</feature>
<feature type="compositionally biased region" description="Polar residues" evidence="1">
    <location>
        <begin position="350"/>
        <end position="362"/>
    </location>
</feature>
<gene>
    <name evidence="3" type="ORF">PROFUN_01274</name>
</gene>
<feature type="region of interest" description="Disordered" evidence="1">
    <location>
        <begin position="1"/>
        <end position="116"/>
    </location>
</feature>
<evidence type="ECO:0000259" key="2">
    <source>
        <dbReference type="Pfam" id="PF03457"/>
    </source>
</evidence>
<feature type="compositionally biased region" description="Basic and acidic residues" evidence="1">
    <location>
        <begin position="10"/>
        <end position="45"/>
    </location>
</feature>
<evidence type="ECO:0000313" key="4">
    <source>
        <dbReference type="Proteomes" id="UP000241769"/>
    </source>
</evidence>
<dbReference type="Gene3D" id="6.10.140.530">
    <property type="match status" value="3"/>
</dbReference>
<dbReference type="EMBL" id="MDYQ01000003">
    <property type="protein sequence ID" value="PRP89411.1"/>
    <property type="molecule type" value="Genomic_DNA"/>
</dbReference>
<dbReference type="AlphaFoldDB" id="A0A2P6NZM8"/>
<dbReference type="InterPro" id="IPR005114">
    <property type="entry name" value="Helicase_assoc"/>
</dbReference>